<evidence type="ECO:0000256" key="2">
    <source>
        <dbReference type="SAM" id="SignalP"/>
    </source>
</evidence>
<keyword evidence="2" id="KW-0732">Signal</keyword>
<protein>
    <submittedName>
        <fullName evidence="4">Wiskott-Aldrich syndrome protein family member 2</fullName>
    </submittedName>
</protein>
<organism evidence="3 4">
    <name type="scientific">Aplysia californica</name>
    <name type="common">California sea hare</name>
    <dbReference type="NCBI Taxonomy" id="6500"/>
    <lineage>
        <taxon>Eukaryota</taxon>
        <taxon>Metazoa</taxon>
        <taxon>Spiralia</taxon>
        <taxon>Lophotrochozoa</taxon>
        <taxon>Mollusca</taxon>
        <taxon>Gastropoda</taxon>
        <taxon>Heterobranchia</taxon>
        <taxon>Euthyneura</taxon>
        <taxon>Tectipleura</taxon>
        <taxon>Aplysiida</taxon>
        <taxon>Aplysioidea</taxon>
        <taxon>Aplysiidae</taxon>
        <taxon>Aplysia</taxon>
    </lineage>
</organism>
<proteinExistence type="predicted"/>
<feature type="chain" id="PRO_5045905794" evidence="2">
    <location>
        <begin position="24"/>
        <end position="166"/>
    </location>
</feature>
<evidence type="ECO:0000256" key="1">
    <source>
        <dbReference type="SAM" id="MobiDB-lite"/>
    </source>
</evidence>
<gene>
    <name evidence="4" type="primary">LOC101854036</name>
</gene>
<feature type="compositionally biased region" description="Polar residues" evidence="1">
    <location>
        <begin position="101"/>
        <end position="111"/>
    </location>
</feature>
<dbReference type="RefSeq" id="XP_005105054.2">
    <property type="nucleotide sequence ID" value="XM_005104997.3"/>
</dbReference>
<accession>A0ABM0JZA3</accession>
<evidence type="ECO:0000313" key="4">
    <source>
        <dbReference type="RefSeq" id="XP_005105054.2"/>
    </source>
</evidence>
<reference evidence="4" key="1">
    <citation type="submission" date="2025-08" db="UniProtKB">
        <authorList>
            <consortium name="RefSeq"/>
        </authorList>
    </citation>
    <scope>IDENTIFICATION</scope>
</reference>
<dbReference type="GeneID" id="101854036"/>
<sequence>MAFRRTSSQICIVLATLCSLVYSQTYPNLFTNLLASQPSGGSLDPSLNAGMPPPAPAGTPDLSSLLTQSNPTSQPRSNPLVPTNTGFATGLPNALPPNPSYPTLSSPQTGYPNMPAPLPPPNPLQRIFPYLLMSGRDINPLSMLFMGRGSPLMQSPLLMWSFLNNM</sequence>
<keyword evidence="3" id="KW-1185">Reference proteome</keyword>
<feature type="signal peptide" evidence="2">
    <location>
        <begin position="1"/>
        <end position="23"/>
    </location>
</feature>
<feature type="compositionally biased region" description="Polar residues" evidence="1">
    <location>
        <begin position="61"/>
        <end position="87"/>
    </location>
</feature>
<evidence type="ECO:0000313" key="3">
    <source>
        <dbReference type="Proteomes" id="UP000694888"/>
    </source>
</evidence>
<feature type="region of interest" description="Disordered" evidence="1">
    <location>
        <begin position="44"/>
        <end position="117"/>
    </location>
</feature>
<dbReference type="Proteomes" id="UP000694888">
    <property type="component" value="Unplaced"/>
</dbReference>
<name>A0ABM0JZA3_APLCA</name>